<evidence type="ECO:0000313" key="3">
    <source>
        <dbReference type="Proteomes" id="UP000320547"/>
    </source>
</evidence>
<comment type="caution">
    <text evidence="2">The sequence shown here is derived from an EMBL/GenBank/DDBJ whole genome shotgun (WGS) entry which is preliminary data.</text>
</comment>
<feature type="chain" id="PRO_5022221469" evidence="1">
    <location>
        <begin position="20"/>
        <end position="386"/>
    </location>
</feature>
<proteinExistence type="predicted"/>
<keyword evidence="1" id="KW-0732">Signal</keyword>
<organism evidence="2 3">
    <name type="scientific">Altererythrobacter ishigakiensis</name>
    <dbReference type="NCBI Taxonomy" id="476157"/>
    <lineage>
        <taxon>Bacteria</taxon>
        <taxon>Pseudomonadati</taxon>
        <taxon>Pseudomonadota</taxon>
        <taxon>Alphaproteobacteria</taxon>
        <taxon>Sphingomonadales</taxon>
        <taxon>Erythrobacteraceae</taxon>
        <taxon>Altererythrobacter</taxon>
    </lineage>
</organism>
<name>A0A562UMT2_9SPHN</name>
<accession>A0A562UMT2</accession>
<dbReference type="AlphaFoldDB" id="A0A562UMT2"/>
<keyword evidence="3" id="KW-1185">Reference proteome</keyword>
<dbReference type="RefSeq" id="WP_083984704.1">
    <property type="nucleotide sequence ID" value="NZ_CP015963.1"/>
</dbReference>
<feature type="signal peptide" evidence="1">
    <location>
        <begin position="1"/>
        <end position="19"/>
    </location>
</feature>
<dbReference type="EMBL" id="VLLK01000002">
    <property type="protein sequence ID" value="TWJ06931.1"/>
    <property type="molecule type" value="Genomic_DNA"/>
</dbReference>
<dbReference type="PROSITE" id="PS51257">
    <property type="entry name" value="PROKAR_LIPOPROTEIN"/>
    <property type="match status" value="1"/>
</dbReference>
<gene>
    <name evidence="2" type="ORF">JN10_2476</name>
</gene>
<dbReference type="Proteomes" id="UP000320547">
    <property type="component" value="Unassembled WGS sequence"/>
</dbReference>
<reference evidence="2 3" key="1">
    <citation type="submission" date="2019-07" db="EMBL/GenBank/DDBJ databases">
        <title>Genomic Encyclopedia of Archaeal and Bacterial Type Strains, Phase II (KMG-II): from individual species to whole genera.</title>
        <authorList>
            <person name="Goeker M."/>
        </authorList>
    </citation>
    <scope>NUCLEOTIDE SEQUENCE [LARGE SCALE GENOMIC DNA]</scope>
    <source>
        <strain evidence="2 3">ATCC BAA-2084</strain>
    </source>
</reference>
<dbReference type="InterPro" id="IPR022269">
    <property type="entry name" value="SO_2930-like_C"/>
</dbReference>
<evidence type="ECO:0000313" key="2">
    <source>
        <dbReference type="EMBL" id="TWJ06931.1"/>
    </source>
</evidence>
<evidence type="ECO:0000256" key="1">
    <source>
        <dbReference type="SAM" id="SignalP"/>
    </source>
</evidence>
<dbReference type="STRING" id="476157.GCA_001663155_01153"/>
<sequence length="386" mass="41609">MIQSMRVVLFAAAAGGALALSACGEITQSAPEVATSTVPVFHAEGRPEKLSEWNLLRVANGGLALNDRVTPYDLNSALFTDYAHKLRTVWLPVGEAAKYDGEETFDFPVGTVISKTFYYPRNGDAVLLAEDTTAERLNAGFALSDVRLIETRLLIHREEGWVALPYVWNAEQTDAVLKRTGDAQQLTLLNDDGASQDFTYIVPNANQCAGCHATNATTREVMPIGPKARHLNREFAYADGEANQLEQWNKLGLLTGAPEASEAPRNAVWNDASLSVETRARAYLDINCAHCHNRVGPADTSGLLLEHNAPVGPSLGLCKPPIAAGKGTGGRVFGIVPGKADQSIFTYRMESTDPSIMMPELGRALSHEEGTRLIADWIAAMDGSCA</sequence>
<protein>
    <submittedName>
        <fullName evidence="2">Putative repeat protein (TIGR03806 family)</fullName>
    </submittedName>
</protein>
<dbReference type="NCBIfam" id="TIGR03806">
    <property type="entry name" value="chp_HNE_0200"/>
    <property type="match status" value="1"/>
</dbReference>